<comment type="caution">
    <text evidence="6">The sequence shown here is derived from an EMBL/GenBank/DDBJ whole genome shotgun (WGS) entry which is preliminary data.</text>
</comment>
<comment type="similarity">
    <text evidence="4">Belongs to the FKBP-type PPIase family.</text>
</comment>
<protein>
    <recommendedName>
        <fullName evidence="4">Peptidyl-prolyl cis-trans isomerase</fullName>
        <ecNumber evidence="4">5.2.1.8</ecNumber>
    </recommendedName>
</protein>
<evidence type="ECO:0000313" key="7">
    <source>
        <dbReference type="Proteomes" id="UP000051643"/>
    </source>
</evidence>
<dbReference type="STRING" id="270918.APR42_03300"/>
<dbReference type="OrthoDB" id="1093155at2"/>
<proteinExistence type="inferred from homology"/>
<reference evidence="6" key="1">
    <citation type="submission" date="2015-10" db="EMBL/GenBank/DDBJ databases">
        <title>Draft genome sequence of Salegentibacter mishustinae KCTC 12263.</title>
        <authorList>
            <person name="Lin W."/>
            <person name="Zheng Q."/>
        </authorList>
    </citation>
    <scope>NUCLEOTIDE SEQUENCE [LARGE SCALE GENOMIC DNA]</scope>
    <source>
        <strain evidence="6">KCTC 12263</strain>
    </source>
</reference>
<dbReference type="GO" id="GO:0003755">
    <property type="term" value="F:peptidyl-prolyl cis-trans isomerase activity"/>
    <property type="evidence" value="ECO:0007669"/>
    <property type="project" value="UniProtKB-UniRule"/>
</dbReference>
<dbReference type="NCBIfam" id="TIGR03516">
    <property type="entry name" value="ppisom_GldI"/>
    <property type="match status" value="1"/>
</dbReference>
<evidence type="ECO:0000259" key="5">
    <source>
        <dbReference type="PROSITE" id="PS50059"/>
    </source>
</evidence>
<dbReference type="RefSeq" id="WP_057481443.1">
    <property type="nucleotide sequence ID" value="NZ_BMWR01000003.1"/>
</dbReference>
<keyword evidence="7" id="KW-1185">Reference proteome</keyword>
<dbReference type="InterPro" id="IPR046357">
    <property type="entry name" value="PPIase_dom_sf"/>
</dbReference>
<dbReference type="Gene3D" id="3.10.50.40">
    <property type="match status" value="1"/>
</dbReference>
<feature type="domain" description="PPIase FKBP-type" evidence="5">
    <location>
        <begin position="90"/>
        <end position="177"/>
    </location>
</feature>
<gene>
    <name evidence="6" type="ORF">APR42_03300</name>
</gene>
<dbReference type="Pfam" id="PF00254">
    <property type="entry name" value="FKBP_C"/>
    <property type="match status" value="1"/>
</dbReference>
<evidence type="ECO:0000256" key="1">
    <source>
        <dbReference type="ARBA" id="ARBA00000971"/>
    </source>
</evidence>
<dbReference type="SUPFAM" id="SSF54534">
    <property type="entry name" value="FKBP-like"/>
    <property type="match status" value="1"/>
</dbReference>
<comment type="catalytic activity">
    <reaction evidence="1 3 4">
        <text>[protein]-peptidylproline (omega=180) = [protein]-peptidylproline (omega=0)</text>
        <dbReference type="Rhea" id="RHEA:16237"/>
        <dbReference type="Rhea" id="RHEA-COMP:10747"/>
        <dbReference type="Rhea" id="RHEA-COMP:10748"/>
        <dbReference type="ChEBI" id="CHEBI:83833"/>
        <dbReference type="ChEBI" id="CHEBI:83834"/>
        <dbReference type="EC" id="5.2.1.8"/>
    </reaction>
</comment>
<dbReference type="AlphaFoldDB" id="A0A0Q9ZA25"/>
<dbReference type="Proteomes" id="UP000051643">
    <property type="component" value="Unassembled WGS sequence"/>
</dbReference>
<organism evidence="6 7">
    <name type="scientific">Salegentibacter mishustinae</name>
    <dbReference type="NCBI Taxonomy" id="270918"/>
    <lineage>
        <taxon>Bacteria</taxon>
        <taxon>Pseudomonadati</taxon>
        <taxon>Bacteroidota</taxon>
        <taxon>Flavobacteriia</taxon>
        <taxon>Flavobacteriales</taxon>
        <taxon>Flavobacteriaceae</taxon>
        <taxon>Salegentibacter</taxon>
    </lineage>
</organism>
<sequence>MKKALVLIAILALAACKSPEARYPVTQKSGSHISESIVKNQELLEKEIAQIEAVINKDSTSEYQSSQDGFWYTYNQKSKDSANLVKPEFGDVVEFDYSIKTLDGQVIYAEGEKATRTYAIDQEKLFSGLRQGLKLMKEGETVTFLFPSYKAYGYYGDKNKIGTNWPLKTKVTLIKIIEKEKIQNQQ</sequence>
<keyword evidence="3 4" id="KW-0413">Isomerase</keyword>
<dbReference type="PROSITE" id="PS51257">
    <property type="entry name" value="PROKAR_LIPOPROTEIN"/>
    <property type="match status" value="1"/>
</dbReference>
<evidence type="ECO:0000256" key="4">
    <source>
        <dbReference type="RuleBase" id="RU003915"/>
    </source>
</evidence>
<evidence type="ECO:0000313" key="6">
    <source>
        <dbReference type="EMBL" id="KRG28969.1"/>
    </source>
</evidence>
<dbReference type="EC" id="5.2.1.8" evidence="4"/>
<dbReference type="InterPro" id="IPR001179">
    <property type="entry name" value="PPIase_FKBP_dom"/>
</dbReference>
<name>A0A0Q9ZA25_9FLAO</name>
<evidence type="ECO:0000256" key="3">
    <source>
        <dbReference type="PROSITE-ProRule" id="PRU00277"/>
    </source>
</evidence>
<dbReference type="PROSITE" id="PS50059">
    <property type="entry name" value="FKBP_PPIASE"/>
    <property type="match status" value="1"/>
</dbReference>
<accession>A0A0Q9ZA25</accession>
<dbReference type="InterPro" id="IPR019869">
    <property type="entry name" value="Motility-assoc_PPIase_GldI"/>
</dbReference>
<dbReference type="EMBL" id="LKTP01000012">
    <property type="protein sequence ID" value="KRG28969.1"/>
    <property type="molecule type" value="Genomic_DNA"/>
</dbReference>
<keyword evidence="2 3" id="KW-0697">Rotamase</keyword>
<evidence type="ECO:0000256" key="2">
    <source>
        <dbReference type="ARBA" id="ARBA00023110"/>
    </source>
</evidence>